<evidence type="ECO:0000313" key="1">
    <source>
        <dbReference type="EMBL" id="MFF3665411.1"/>
    </source>
</evidence>
<dbReference type="EMBL" id="JBIASD010000004">
    <property type="protein sequence ID" value="MFF3665411.1"/>
    <property type="molecule type" value="Genomic_DNA"/>
</dbReference>
<name>A0ABW6SKB3_9ACTN</name>
<comment type="caution">
    <text evidence="1">The sequence shown here is derived from an EMBL/GenBank/DDBJ whole genome shotgun (WGS) entry which is preliminary data.</text>
</comment>
<keyword evidence="2" id="KW-1185">Reference proteome</keyword>
<proteinExistence type="predicted"/>
<protein>
    <submittedName>
        <fullName evidence="1">Uncharacterized protein</fullName>
    </submittedName>
</protein>
<accession>A0ABW6SKB3</accession>
<evidence type="ECO:0000313" key="2">
    <source>
        <dbReference type="Proteomes" id="UP001602013"/>
    </source>
</evidence>
<dbReference type="Proteomes" id="UP001602013">
    <property type="component" value="Unassembled WGS sequence"/>
</dbReference>
<gene>
    <name evidence="1" type="ORF">ACFYXI_07435</name>
</gene>
<reference evidence="1 2" key="1">
    <citation type="submission" date="2024-10" db="EMBL/GenBank/DDBJ databases">
        <title>The Natural Products Discovery Center: Release of the First 8490 Sequenced Strains for Exploring Actinobacteria Biosynthetic Diversity.</title>
        <authorList>
            <person name="Kalkreuter E."/>
            <person name="Kautsar S.A."/>
            <person name="Yang D."/>
            <person name="Bader C.D."/>
            <person name="Teijaro C.N."/>
            <person name="Fluegel L."/>
            <person name="Davis C.M."/>
            <person name="Simpson J.R."/>
            <person name="Lauterbach L."/>
            <person name="Steele A.D."/>
            <person name="Gui C."/>
            <person name="Meng S."/>
            <person name="Li G."/>
            <person name="Viehrig K."/>
            <person name="Ye F."/>
            <person name="Su P."/>
            <person name="Kiefer A.F."/>
            <person name="Nichols A."/>
            <person name="Cepeda A.J."/>
            <person name="Yan W."/>
            <person name="Fan B."/>
            <person name="Jiang Y."/>
            <person name="Adhikari A."/>
            <person name="Zheng C.-J."/>
            <person name="Schuster L."/>
            <person name="Cowan T.M."/>
            <person name="Smanski M.J."/>
            <person name="Chevrette M.G."/>
            <person name="De Carvalho L.P.S."/>
            <person name="Shen B."/>
        </authorList>
    </citation>
    <scope>NUCLEOTIDE SEQUENCE [LARGE SCALE GENOMIC DNA]</scope>
    <source>
        <strain evidence="1 2">NPDC002173</strain>
    </source>
</reference>
<sequence length="57" mass="6372">MSARTINTESFEFSHGRKPRGEGYWLFENTAGDTVELTGPYSQVVKQLPAGSWKVLP</sequence>
<dbReference type="RefSeq" id="WP_387409407.1">
    <property type="nucleotide sequence ID" value="NZ_JBIASD010000004.1"/>
</dbReference>
<organism evidence="1 2">
    <name type="scientific">Microtetraspora malaysiensis</name>
    <dbReference type="NCBI Taxonomy" id="161358"/>
    <lineage>
        <taxon>Bacteria</taxon>
        <taxon>Bacillati</taxon>
        <taxon>Actinomycetota</taxon>
        <taxon>Actinomycetes</taxon>
        <taxon>Streptosporangiales</taxon>
        <taxon>Streptosporangiaceae</taxon>
        <taxon>Microtetraspora</taxon>
    </lineage>
</organism>